<organism evidence="1 2">
    <name type="scientific">Sphaerodactylus townsendi</name>
    <dbReference type="NCBI Taxonomy" id="933632"/>
    <lineage>
        <taxon>Eukaryota</taxon>
        <taxon>Metazoa</taxon>
        <taxon>Chordata</taxon>
        <taxon>Craniata</taxon>
        <taxon>Vertebrata</taxon>
        <taxon>Euteleostomi</taxon>
        <taxon>Lepidosauria</taxon>
        <taxon>Squamata</taxon>
        <taxon>Bifurcata</taxon>
        <taxon>Gekkota</taxon>
        <taxon>Sphaerodactylidae</taxon>
        <taxon>Sphaerodactylus</taxon>
    </lineage>
</organism>
<reference evidence="1" key="1">
    <citation type="submission" date="2021-08" db="EMBL/GenBank/DDBJ databases">
        <title>The first chromosome-level gecko genome reveals the dynamic sex chromosomes of Neotropical dwarf geckos (Sphaerodactylidae: Sphaerodactylus).</title>
        <authorList>
            <person name="Pinto B.J."/>
            <person name="Keating S.E."/>
            <person name="Gamble T."/>
        </authorList>
    </citation>
    <scope>NUCLEOTIDE SEQUENCE</scope>
    <source>
        <strain evidence="1">TG3544</strain>
    </source>
</reference>
<dbReference type="EMBL" id="CM037628">
    <property type="protein sequence ID" value="KAH7996576.1"/>
    <property type="molecule type" value="Genomic_DNA"/>
</dbReference>
<evidence type="ECO:0000313" key="1">
    <source>
        <dbReference type="EMBL" id="KAH7996576.1"/>
    </source>
</evidence>
<sequence>MESKRKASAGGSGGGEPTPSQRKKPRGGDWEDDGPSQFEEELAFLDEMEAEMALEAKEAQGTSDAVPLGNLISSVRNPKWQRPPLPKMNPKEDALCFQQVDLDYYVDMYGYHGQHLLPYLKIANGAARLIAPAKRLLEQGLRCGALGTHNYQAFESNIDFEIRFMVDQDMRRLQLD</sequence>
<keyword evidence="2" id="KW-1185">Reference proteome</keyword>
<name>A0ACB8EUY7_9SAUR</name>
<accession>A0ACB8EUY7</accession>
<evidence type="ECO:0000313" key="2">
    <source>
        <dbReference type="Proteomes" id="UP000827872"/>
    </source>
</evidence>
<proteinExistence type="predicted"/>
<comment type="caution">
    <text evidence="1">The sequence shown here is derived from an EMBL/GenBank/DDBJ whole genome shotgun (WGS) entry which is preliminary data.</text>
</comment>
<protein>
    <submittedName>
        <fullName evidence="1">Uncharacterized protein</fullName>
    </submittedName>
</protein>
<dbReference type="Proteomes" id="UP000827872">
    <property type="component" value="Linkage Group LG15"/>
</dbReference>
<gene>
    <name evidence="1" type="ORF">K3G42_008026</name>
</gene>